<feature type="signal peptide" evidence="1">
    <location>
        <begin position="1"/>
        <end position="20"/>
    </location>
</feature>
<evidence type="ECO:0000256" key="1">
    <source>
        <dbReference type="SAM" id="SignalP"/>
    </source>
</evidence>
<proteinExistence type="predicted"/>
<comment type="caution">
    <text evidence="2">The sequence shown here is derived from an EMBL/GenBank/DDBJ whole genome shotgun (WGS) entry which is preliminary data.</text>
</comment>
<organism evidence="2 3">
    <name type="scientific">Croceitalea marina</name>
    <dbReference type="NCBI Taxonomy" id="1775166"/>
    <lineage>
        <taxon>Bacteria</taxon>
        <taxon>Pseudomonadati</taxon>
        <taxon>Bacteroidota</taxon>
        <taxon>Flavobacteriia</taxon>
        <taxon>Flavobacteriales</taxon>
        <taxon>Flavobacteriaceae</taxon>
        <taxon>Croceitalea</taxon>
    </lineage>
</organism>
<keyword evidence="1" id="KW-0732">Signal</keyword>
<protein>
    <submittedName>
        <fullName evidence="2">Uncharacterized protein</fullName>
    </submittedName>
</protein>
<reference evidence="3" key="1">
    <citation type="journal article" date="2019" name="Int. J. Syst. Evol. Microbiol.">
        <title>The Global Catalogue of Microorganisms (GCM) 10K type strain sequencing project: providing services to taxonomists for standard genome sequencing and annotation.</title>
        <authorList>
            <consortium name="The Broad Institute Genomics Platform"/>
            <consortium name="The Broad Institute Genome Sequencing Center for Infectious Disease"/>
            <person name="Wu L."/>
            <person name="Ma J."/>
        </authorList>
    </citation>
    <scope>NUCLEOTIDE SEQUENCE [LARGE SCALE GENOMIC DNA]</scope>
    <source>
        <strain evidence="3">KCTC 52368</strain>
    </source>
</reference>
<sequence length="172" mass="19610">MKAKKLLFVIMLLVSTLCLAQHNSSIVYEADKNGKVLKGNLKKLLEHVQNGRSVRVGWMLPIMNPKTNERTDMWHWTDAGFITVLNGHVFAQIHGIFQQGPGFENPPSVFLASDKPDSWVAILGTTGVMRQKFTQNEKMVEALKNSGFTDEQVKEELKKMEIMKLRTRWVVQ</sequence>
<accession>A0ABW5MZ07</accession>
<dbReference type="RefSeq" id="WP_377766991.1">
    <property type="nucleotide sequence ID" value="NZ_JBHULB010000014.1"/>
</dbReference>
<dbReference type="Proteomes" id="UP001597526">
    <property type="component" value="Unassembled WGS sequence"/>
</dbReference>
<evidence type="ECO:0000313" key="3">
    <source>
        <dbReference type="Proteomes" id="UP001597526"/>
    </source>
</evidence>
<feature type="chain" id="PRO_5047109344" evidence="1">
    <location>
        <begin position="21"/>
        <end position="172"/>
    </location>
</feature>
<name>A0ABW5MZ07_9FLAO</name>
<dbReference type="EMBL" id="JBHULB010000014">
    <property type="protein sequence ID" value="MFD2587453.1"/>
    <property type="molecule type" value="Genomic_DNA"/>
</dbReference>
<gene>
    <name evidence="2" type="ORF">ACFSQJ_10965</name>
</gene>
<keyword evidence="3" id="KW-1185">Reference proteome</keyword>
<evidence type="ECO:0000313" key="2">
    <source>
        <dbReference type="EMBL" id="MFD2587453.1"/>
    </source>
</evidence>